<feature type="binding site" evidence="11">
    <location>
        <position position="480"/>
    </location>
    <ligand>
        <name>GMP</name>
        <dbReference type="ChEBI" id="CHEBI:58115"/>
    </ligand>
</feature>
<dbReference type="FunFam" id="3.90.1860.10:FF:000001">
    <property type="entry name" value="tRNA-splicing ligase RtcB homolog"/>
    <property type="match status" value="1"/>
</dbReference>
<feature type="binding site" evidence="11">
    <location>
        <begin position="329"/>
        <end position="330"/>
    </location>
    <ligand>
        <name>GMP</name>
        <dbReference type="ChEBI" id="CHEBI:58115"/>
    </ligand>
</feature>
<evidence type="ECO:0000256" key="12">
    <source>
        <dbReference type="PIRSR" id="PIRSR601233-3"/>
    </source>
</evidence>
<dbReference type="RefSeq" id="WP_142713492.1">
    <property type="nucleotide sequence ID" value="NZ_FXTH01000003.1"/>
</dbReference>
<keyword evidence="15" id="KW-1185">Reference proteome</keyword>
<feature type="binding site" evidence="11">
    <location>
        <begin position="378"/>
        <end position="381"/>
    </location>
    <ligand>
        <name>GMP</name>
        <dbReference type="ChEBI" id="CHEBI:58115"/>
    </ligand>
</feature>
<dbReference type="GO" id="GO:0003972">
    <property type="term" value="F:RNA ligase (ATP) activity"/>
    <property type="evidence" value="ECO:0007669"/>
    <property type="project" value="TreeGrafter"/>
</dbReference>
<keyword evidence="4 11" id="KW-0547">Nucleotide-binding</keyword>
<dbReference type="PANTHER" id="PTHR11118">
    <property type="entry name" value="RNA-SPLICING LIGASE RTCB HOMOLOG"/>
    <property type="match status" value="1"/>
</dbReference>
<name>A0A521BPT4_9BACT</name>
<dbReference type="GO" id="GO:0005525">
    <property type="term" value="F:GTP binding"/>
    <property type="evidence" value="ECO:0007669"/>
    <property type="project" value="UniProtKB-KW"/>
</dbReference>
<evidence type="ECO:0000256" key="5">
    <source>
        <dbReference type="ARBA" id="ARBA00022800"/>
    </source>
</evidence>
<feature type="binding site" evidence="11">
    <location>
        <begin position="404"/>
        <end position="407"/>
    </location>
    <ligand>
        <name>GMP</name>
        <dbReference type="ChEBI" id="CHEBI:58115"/>
    </ligand>
</feature>
<protein>
    <recommendedName>
        <fullName evidence="13">tRNA-splicing ligase RtcB</fullName>
        <ecNumber evidence="13">6.5.1.-</ecNumber>
    </recommendedName>
</protein>
<dbReference type="Proteomes" id="UP000317593">
    <property type="component" value="Unassembled WGS sequence"/>
</dbReference>
<dbReference type="Pfam" id="PF01139">
    <property type="entry name" value="RtcB"/>
    <property type="match status" value="1"/>
</dbReference>
<comment type="catalytic activity">
    <reaction evidence="9">
        <text>a 3'-end 2',3'-cyclophospho-ribonucleotide-RNA + a 5'-end dephospho-ribonucleoside-RNA + GTP + H2O = a ribonucleotidyl-ribonucleotide-RNA + GMP + diphosphate + H(+)</text>
        <dbReference type="Rhea" id="RHEA:68080"/>
        <dbReference type="Rhea" id="RHEA-COMP:10464"/>
        <dbReference type="Rhea" id="RHEA-COMP:13936"/>
        <dbReference type="Rhea" id="RHEA-COMP:17355"/>
        <dbReference type="ChEBI" id="CHEBI:15377"/>
        <dbReference type="ChEBI" id="CHEBI:15378"/>
        <dbReference type="ChEBI" id="CHEBI:33019"/>
        <dbReference type="ChEBI" id="CHEBI:37565"/>
        <dbReference type="ChEBI" id="CHEBI:58115"/>
        <dbReference type="ChEBI" id="CHEBI:83064"/>
        <dbReference type="ChEBI" id="CHEBI:138284"/>
        <dbReference type="ChEBI" id="CHEBI:173118"/>
        <dbReference type="EC" id="6.5.1.8"/>
    </reaction>
</comment>
<evidence type="ECO:0000313" key="14">
    <source>
        <dbReference type="EMBL" id="SMO49119.1"/>
    </source>
</evidence>
<feature type="binding site" evidence="12">
    <location>
        <position position="98"/>
    </location>
    <ligand>
        <name>Mn(2+)</name>
        <dbReference type="ChEBI" id="CHEBI:29035"/>
        <label>1</label>
    </ligand>
</feature>
<dbReference type="AlphaFoldDB" id="A0A521BPT4"/>
<dbReference type="PANTHER" id="PTHR11118:SF1">
    <property type="entry name" value="RNA-SPLICING LIGASE RTCB HOMOLOG"/>
    <property type="match status" value="1"/>
</dbReference>
<keyword evidence="7 12" id="KW-0464">Manganese</keyword>
<comment type="cofactor">
    <cofactor evidence="12 13">
        <name>Mn(2+)</name>
        <dbReference type="ChEBI" id="CHEBI:29035"/>
    </cofactor>
    <text evidence="12 13">Binds 2 manganese ions per subunit.</text>
</comment>
<evidence type="ECO:0000313" key="15">
    <source>
        <dbReference type="Proteomes" id="UP000317593"/>
    </source>
</evidence>
<keyword evidence="2 13" id="KW-0436">Ligase</keyword>
<dbReference type="GO" id="GO:0170057">
    <property type="term" value="F:RNA ligase (GTP) activity"/>
    <property type="evidence" value="ECO:0007669"/>
    <property type="project" value="UniProtKB-EC"/>
</dbReference>
<dbReference type="GO" id="GO:0042245">
    <property type="term" value="P:RNA repair"/>
    <property type="evidence" value="ECO:0007669"/>
    <property type="project" value="UniProtKB-KW"/>
</dbReference>
<organism evidence="14 15">
    <name type="scientific">Fodinibius sediminis</name>
    <dbReference type="NCBI Taxonomy" id="1214077"/>
    <lineage>
        <taxon>Bacteria</taxon>
        <taxon>Pseudomonadati</taxon>
        <taxon>Balneolota</taxon>
        <taxon>Balneolia</taxon>
        <taxon>Balneolales</taxon>
        <taxon>Balneolaceae</taxon>
        <taxon>Fodinibius</taxon>
    </lineage>
</organism>
<dbReference type="InterPro" id="IPR001233">
    <property type="entry name" value="RtcB"/>
</dbReference>
<evidence type="ECO:0000256" key="7">
    <source>
        <dbReference type="ARBA" id="ARBA00023211"/>
    </source>
</evidence>
<evidence type="ECO:0000256" key="3">
    <source>
        <dbReference type="ARBA" id="ARBA00022723"/>
    </source>
</evidence>
<evidence type="ECO:0000256" key="10">
    <source>
        <dbReference type="PIRSR" id="PIRSR601233-1"/>
    </source>
</evidence>
<keyword evidence="6 11" id="KW-0342">GTP-binding</keyword>
<feature type="active site" description="GMP-histidine intermediate" evidence="10">
    <location>
        <position position="404"/>
    </location>
</feature>
<dbReference type="InterPro" id="IPR036025">
    <property type="entry name" value="RtcB-like_sf"/>
</dbReference>
<feature type="binding site" evidence="12">
    <location>
        <position position="237"/>
    </location>
    <ligand>
        <name>Mn(2+)</name>
        <dbReference type="ChEBI" id="CHEBI:29035"/>
        <label>2</label>
    </ligand>
</feature>
<keyword evidence="5" id="KW-0692">RNA repair</keyword>
<proteinExistence type="inferred from homology"/>
<comment type="similarity">
    <text evidence="1 13">Belongs to the RtcB family.</text>
</comment>
<dbReference type="EMBL" id="FXTH01000003">
    <property type="protein sequence ID" value="SMO49119.1"/>
    <property type="molecule type" value="Genomic_DNA"/>
</dbReference>
<evidence type="ECO:0000256" key="9">
    <source>
        <dbReference type="ARBA" id="ARBA00049514"/>
    </source>
</evidence>
<feature type="binding site" evidence="12">
    <location>
        <position position="206"/>
    </location>
    <ligand>
        <name>Mn(2+)</name>
        <dbReference type="ChEBI" id="CHEBI:29035"/>
        <label>1</label>
    </ligand>
</feature>
<evidence type="ECO:0000256" key="8">
    <source>
        <dbReference type="ARBA" id="ARBA00047746"/>
    </source>
</evidence>
<dbReference type="GO" id="GO:0046872">
    <property type="term" value="F:metal ion binding"/>
    <property type="evidence" value="ECO:0007669"/>
    <property type="project" value="UniProtKB-UniRule"/>
</dbReference>
<dbReference type="PROSITE" id="PS01288">
    <property type="entry name" value="UPF0027"/>
    <property type="match status" value="1"/>
</dbReference>
<feature type="binding site" evidence="12">
    <location>
        <position position="329"/>
    </location>
    <ligand>
        <name>Mn(2+)</name>
        <dbReference type="ChEBI" id="CHEBI:29035"/>
        <label>2</label>
    </ligand>
</feature>
<dbReference type="SUPFAM" id="SSF103365">
    <property type="entry name" value="Hypothetical protein PH1602"/>
    <property type="match status" value="1"/>
</dbReference>
<evidence type="ECO:0000256" key="13">
    <source>
        <dbReference type="RuleBase" id="RU371113"/>
    </source>
</evidence>
<comment type="catalytic activity">
    <reaction evidence="8">
        <text>a 3'-end 3'-phospho-ribonucleotide-RNA + a 5'-end dephospho-ribonucleoside-RNA + GTP = a ribonucleotidyl-ribonucleotide-RNA + GMP + diphosphate</text>
        <dbReference type="Rhea" id="RHEA:68076"/>
        <dbReference type="Rhea" id="RHEA-COMP:10463"/>
        <dbReference type="Rhea" id="RHEA-COMP:13936"/>
        <dbReference type="Rhea" id="RHEA-COMP:17355"/>
        <dbReference type="ChEBI" id="CHEBI:33019"/>
        <dbReference type="ChEBI" id="CHEBI:37565"/>
        <dbReference type="ChEBI" id="CHEBI:58115"/>
        <dbReference type="ChEBI" id="CHEBI:83062"/>
        <dbReference type="ChEBI" id="CHEBI:138284"/>
        <dbReference type="ChEBI" id="CHEBI:173118"/>
        <dbReference type="EC" id="6.5.1.8"/>
    </reaction>
</comment>
<evidence type="ECO:0000256" key="6">
    <source>
        <dbReference type="ARBA" id="ARBA00023134"/>
    </source>
</evidence>
<sequence length="481" mass="52434">MIDQVQLQQVDECLWEIPKSARADMRVPAYVYALEELLEDLRKDRTLDQLMNVATLPGIQKAAIVMPDGHEGYGFPIGGVAATDVSRGVISPGGIGYDINCGVRLLTSSTRYADVKGKIGELVHELSRMIPKGVGRGGRLVLSTGQMEEVLAGGAEWAVANGYGLNEDLDHIESRGRLEHADPARVSDHAVKRGHDQLGTIGAGNHFVEVDRVEEIYDDETAEAFGLFQGQLVILIHTGSRGLGHQVATDYLKTFLNAMPSYGLHIPDRELACAPFSSEDGQNYFKAMAAAANYAWCNREVISWEVRQSWEYIMKEAGENLRLLYDVAHNIAKIETHRISGKNHRLVVHRKGATRAFGPGSPEIPDDFSKTGQPVLIPGSMGTHSYVLAGTKESMENSFGSTCHGAGRRMSRTAAKKMVDAPTLKRELLANDIAVEAGSYAGLAEEAPVAYKDIDLVVETVHRARLARKVAKLRPVGVIKG</sequence>
<dbReference type="OrthoDB" id="9802323at2"/>
<evidence type="ECO:0000256" key="11">
    <source>
        <dbReference type="PIRSR" id="PIRSR601233-2"/>
    </source>
</evidence>
<dbReference type="GO" id="GO:0006396">
    <property type="term" value="P:RNA processing"/>
    <property type="evidence" value="ECO:0007669"/>
    <property type="project" value="InterPro"/>
</dbReference>
<dbReference type="EC" id="6.5.1.-" evidence="13"/>
<gene>
    <name evidence="13" type="primary">rtcB</name>
    <name evidence="14" type="ORF">SAMN06265218_103284</name>
</gene>
<evidence type="ECO:0000256" key="1">
    <source>
        <dbReference type="ARBA" id="ARBA00008071"/>
    </source>
</evidence>
<accession>A0A521BPT4</accession>
<feature type="binding site" evidence="11">
    <location>
        <begin position="205"/>
        <end position="209"/>
    </location>
    <ligand>
        <name>GMP</name>
        <dbReference type="ChEBI" id="CHEBI:58115"/>
    </ligand>
</feature>
<keyword evidence="3 12" id="KW-0479">Metal-binding</keyword>
<feature type="binding site" evidence="11">
    <location>
        <position position="385"/>
    </location>
    <ligand>
        <name>GMP</name>
        <dbReference type="ChEBI" id="CHEBI:58115"/>
    </ligand>
</feature>
<evidence type="ECO:0000256" key="2">
    <source>
        <dbReference type="ARBA" id="ARBA00022598"/>
    </source>
</evidence>
<dbReference type="Gene3D" id="3.90.1860.10">
    <property type="entry name" value="tRNA-splicing ligase RtcB"/>
    <property type="match status" value="1"/>
</dbReference>
<evidence type="ECO:0000256" key="4">
    <source>
        <dbReference type="ARBA" id="ARBA00022741"/>
    </source>
</evidence>
<reference evidence="14 15" key="1">
    <citation type="submission" date="2017-05" db="EMBL/GenBank/DDBJ databases">
        <authorList>
            <person name="Varghese N."/>
            <person name="Submissions S."/>
        </authorList>
    </citation>
    <scope>NUCLEOTIDE SEQUENCE [LARGE SCALE GENOMIC DNA]</scope>
    <source>
        <strain evidence="14 15">DSM 21194</strain>
    </source>
</reference>
<comment type="subunit">
    <text evidence="13">Monomer.</text>
</comment>